<protein>
    <recommendedName>
        <fullName evidence="1">Reverse transcriptase domain-containing protein</fullName>
    </recommendedName>
</protein>
<dbReference type="EMBL" id="BDGG01000006">
    <property type="protein sequence ID" value="GAV00936.1"/>
    <property type="molecule type" value="Genomic_DNA"/>
</dbReference>
<dbReference type="OrthoDB" id="421040at2759"/>
<dbReference type="Proteomes" id="UP000186922">
    <property type="component" value="Unassembled WGS sequence"/>
</dbReference>
<accession>A0A1D1VJF9</accession>
<proteinExistence type="predicted"/>
<dbReference type="InterPro" id="IPR000477">
    <property type="entry name" value="RT_dom"/>
</dbReference>
<sequence length="259" mass="28813">MDDEVPAASPVTVQEAHSLVQNKLATEQEAGLREHSTQLVFSSAETTQNVRFCWKLDFKNAFDFVFRSRLPAEVKKALPLYFTSPARCTTNPPPSSTAIKFWSPVGDHLRPLFFCLVTKELSKSMKSDFNCWYLDDATIGRAIDQVIEDFQRVAEQYAVLGLELNMNKSTISVVGGSKKDQLTTRLLAKAMFPTITPPSNVDLLLLGASVLPEAIRAVFQEKTPSRADGIKITKIRCPSGFVFVGELSVYTKVVIRFAM</sequence>
<dbReference type="AlphaFoldDB" id="A0A1D1VJF9"/>
<comment type="caution">
    <text evidence="2">The sequence shown here is derived from an EMBL/GenBank/DDBJ whole genome shotgun (WGS) entry which is preliminary data.</text>
</comment>
<evidence type="ECO:0000313" key="3">
    <source>
        <dbReference type="Proteomes" id="UP000186922"/>
    </source>
</evidence>
<dbReference type="Pfam" id="PF00078">
    <property type="entry name" value="RVT_1"/>
    <property type="match status" value="1"/>
</dbReference>
<gene>
    <name evidence="2" type="primary">RvY_11718-1</name>
    <name evidence="2" type="synonym">RvY_11718.1</name>
    <name evidence="2" type="ORF">RvY_11718</name>
</gene>
<evidence type="ECO:0000259" key="1">
    <source>
        <dbReference type="Pfam" id="PF00078"/>
    </source>
</evidence>
<name>A0A1D1VJF9_RAMVA</name>
<evidence type="ECO:0000313" key="2">
    <source>
        <dbReference type="EMBL" id="GAV00936.1"/>
    </source>
</evidence>
<feature type="domain" description="Reverse transcriptase" evidence="1">
    <location>
        <begin position="24"/>
        <end position="173"/>
    </location>
</feature>
<organism evidence="2 3">
    <name type="scientific">Ramazzottius varieornatus</name>
    <name type="common">Water bear</name>
    <name type="synonym">Tardigrade</name>
    <dbReference type="NCBI Taxonomy" id="947166"/>
    <lineage>
        <taxon>Eukaryota</taxon>
        <taxon>Metazoa</taxon>
        <taxon>Ecdysozoa</taxon>
        <taxon>Tardigrada</taxon>
        <taxon>Eutardigrada</taxon>
        <taxon>Parachela</taxon>
        <taxon>Hypsibioidea</taxon>
        <taxon>Ramazzottiidae</taxon>
        <taxon>Ramazzottius</taxon>
    </lineage>
</organism>
<reference evidence="2 3" key="1">
    <citation type="journal article" date="2016" name="Nat. Commun.">
        <title>Extremotolerant tardigrade genome and improved radiotolerance of human cultured cells by tardigrade-unique protein.</title>
        <authorList>
            <person name="Hashimoto T."/>
            <person name="Horikawa D.D."/>
            <person name="Saito Y."/>
            <person name="Kuwahara H."/>
            <person name="Kozuka-Hata H."/>
            <person name="Shin-I T."/>
            <person name="Minakuchi Y."/>
            <person name="Ohishi K."/>
            <person name="Motoyama A."/>
            <person name="Aizu T."/>
            <person name="Enomoto A."/>
            <person name="Kondo K."/>
            <person name="Tanaka S."/>
            <person name="Hara Y."/>
            <person name="Koshikawa S."/>
            <person name="Sagara H."/>
            <person name="Miura T."/>
            <person name="Yokobori S."/>
            <person name="Miyagawa K."/>
            <person name="Suzuki Y."/>
            <person name="Kubo T."/>
            <person name="Oyama M."/>
            <person name="Kohara Y."/>
            <person name="Fujiyama A."/>
            <person name="Arakawa K."/>
            <person name="Katayama T."/>
            <person name="Toyoda A."/>
            <person name="Kunieda T."/>
        </authorList>
    </citation>
    <scope>NUCLEOTIDE SEQUENCE [LARGE SCALE GENOMIC DNA]</scope>
    <source>
        <strain evidence="2 3">YOKOZUNA-1</strain>
    </source>
</reference>
<keyword evidence="3" id="KW-1185">Reference proteome</keyword>